<dbReference type="STRING" id="1353952.A0A165G102"/>
<dbReference type="OrthoDB" id="613763at2759"/>
<reference evidence="2 3" key="1">
    <citation type="journal article" date="2016" name="Mol. Biol. Evol.">
        <title>Comparative Genomics of Early-Diverging Mushroom-Forming Fungi Provides Insights into the Origins of Lignocellulose Decay Capabilities.</title>
        <authorList>
            <person name="Nagy L.G."/>
            <person name="Riley R."/>
            <person name="Tritt A."/>
            <person name="Adam C."/>
            <person name="Daum C."/>
            <person name="Floudas D."/>
            <person name="Sun H."/>
            <person name="Yadav J.S."/>
            <person name="Pangilinan J."/>
            <person name="Larsson K.H."/>
            <person name="Matsuura K."/>
            <person name="Barry K."/>
            <person name="Labutti K."/>
            <person name="Kuo R."/>
            <person name="Ohm R.A."/>
            <person name="Bhattacharya S.S."/>
            <person name="Shirouzu T."/>
            <person name="Yoshinaga Y."/>
            <person name="Martin F.M."/>
            <person name="Grigoriev I.V."/>
            <person name="Hibbett D.S."/>
        </authorList>
    </citation>
    <scope>NUCLEOTIDE SEQUENCE [LARGE SCALE GENOMIC DNA]</scope>
    <source>
        <strain evidence="2 3">HHB12733</strain>
    </source>
</reference>
<proteinExistence type="predicted"/>
<dbReference type="InParanoid" id="A0A165G102"/>
<organism evidence="2 3">
    <name type="scientific">Calocera cornea HHB12733</name>
    <dbReference type="NCBI Taxonomy" id="1353952"/>
    <lineage>
        <taxon>Eukaryota</taxon>
        <taxon>Fungi</taxon>
        <taxon>Dikarya</taxon>
        <taxon>Basidiomycota</taxon>
        <taxon>Agaricomycotina</taxon>
        <taxon>Dacrymycetes</taxon>
        <taxon>Dacrymycetales</taxon>
        <taxon>Dacrymycetaceae</taxon>
        <taxon>Calocera</taxon>
    </lineage>
</organism>
<feature type="domain" description="F-box" evidence="1">
    <location>
        <begin position="15"/>
        <end position="56"/>
    </location>
</feature>
<dbReference type="EMBL" id="KV423963">
    <property type="protein sequence ID" value="KZT57463.1"/>
    <property type="molecule type" value="Genomic_DNA"/>
</dbReference>
<dbReference type="SMART" id="SM00256">
    <property type="entry name" value="FBOX"/>
    <property type="match status" value="1"/>
</dbReference>
<dbReference type="Pfam" id="PF12937">
    <property type="entry name" value="F-box-like"/>
    <property type="match status" value="1"/>
</dbReference>
<protein>
    <recommendedName>
        <fullName evidence="1">F-box domain-containing protein</fullName>
    </recommendedName>
</protein>
<dbReference type="Proteomes" id="UP000076842">
    <property type="component" value="Unassembled WGS sequence"/>
</dbReference>
<evidence type="ECO:0000259" key="1">
    <source>
        <dbReference type="SMART" id="SM00256"/>
    </source>
</evidence>
<evidence type="ECO:0000313" key="3">
    <source>
        <dbReference type="Proteomes" id="UP000076842"/>
    </source>
</evidence>
<dbReference type="InterPro" id="IPR001810">
    <property type="entry name" value="F-box_dom"/>
</dbReference>
<evidence type="ECO:0000313" key="2">
    <source>
        <dbReference type="EMBL" id="KZT57463.1"/>
    </source>
</evidence>
<name>A0A165G102_9BASI</name>
<dbReference type="AlphaFoldDB" id="A0A165G102"/>
<dbReference type="CDD" id="cd09917">
    <property type="entry name" value="F-box_SF"/>
    <property type="match status" value="1"/>
</dbReference>
<accession>A0A165G102</accession>
<gene>
    <name evidence="2" type="ORF">CALCODRAFT_483141</name>
</gene>
<sequence>MLLASLDGQAERTALPVELWDLIFGFVPVRADLAALSTVSSSFYDLATRHLYRDLSLRRGVPTVQQCLVLARKARLSRHVRSMAVNFGLDAIDRAGASRTRSYPRVPTEMFAPAYVRLFFRTCNACARLSTLSFSSYLEFDRTLTANLFRFPPPVDYLEVGARGPPAEILNALPNVERLYMLKIFGENIINLSPSALPKLRSVRCSLRQAETLIPGRPVREVALEATVLDVDLLPRVIDALSRSTAPIQGLDLKLRSFDLDTFRQIGAVFPALREFVLTVLDVQLTALFDLSPEDWVTCGGFSQLSHLHALEIHAFYGPLPSTGLTVPLRPVIDKIGQACPSLNLVTIVDRGTTHSHEVAVPNYRVVRCGQAWQTQMTYRNCRNRRSPLFAGYFGDLLDSMGVRGEENPGRPQCWVM</sequence>
<keyword evidence="3" id="KW-1185">Reference proteome</keyword>
<dbReference type="InterPro" id="IPR036047">
    <property type="entry name" value="F-box-like_dom_sf"/>
</dbReference>
<dbReference type="SUPFAM" id="SSF81383">
    <property type="entry name" value="F-box domain"/>
    <property type="match status" value="1"/>
</dbReference>